<dbReference type="InterPro" id="IPR036271">
    <property type="entry name" value="Tet_transcr_reg_TetR-rel_C_sf"/>
</dbReference>
<evidence type="ECO:0000256" key="4">
    <source>
        <dbReference type="PROSITE-ProRule" id="PRU00335"/>
    </source>
</evidence>
<dbReference type="Pfam" id="PF13305">
    <property type="entry name" value="TetR_C_33"/>
    <property type="match status" value="1"/>
</dbReference>
<evidence type="ECO:0000313" key="7">
    <source>
        <dbReference type="Proteomes" id="UP000298646"/>
    </source>
</evidence>
<dbReference type="PANTHER" id="PTHR30055:SF220">
    <property type="entry name" value="TETR-FAMILY REGULATORY PROTEIN"/>
    <property type="match status" value="1"/>
</dbReference>
<dbReference type="AlphaFoldDB" id="A0AAE6EM00"/>
<accession>A0AAE6EM00</accession>
<organism evidence="6 7">
    <name type="scientific">Agrobacterium tumefaciens</name>
    <dbReference type="NCBI Taxonomy" id="358"/>
    <lineage>
        <taxon>Bacteria</taxon>
        <taxon>Pseudomonadati</taxon>
        <taxon>Pseudomonadota</taxon>
        <taxon>Alphaproteobacteria</taxon>
        <taxon>Hyphomicrobiales</taxon>
        <taxon>Rhizobiaceae</taxon>
        <taxon>Rhizobium/Agrobacterium group</taxon>
        <taxon>Agrobacterium</taxon>
        <taxon>Agrobacterium tumefaciens complex</taxon>
    </lineage>
</organism>
<dbReference type="SUPFAM" id="SSF46689">
    <property type="entry name" value="Homeodomain-like"/>
    <property type="match status" value="1"/>
</dbReference>
<dbReference type="SUPFAM" id="SSF48498">
    <property type="entry name" value="Tetracyclin repressor-like, C-terminal domain"/>
    <property type="match status" value="1"/>
</dbReference>
<dbReference type="InterPro" id="IPR025996">
    <property type="entry name" value="MT1864/Rv1816-like_C"/>
</dbReference>
<dbReference type="Gene3D" id="1.10.357.10">
    <property type="entry name" value="Tetracycline Repressor, domain 2"/>
    <property type="match status" value="1"/>
</dbReference>
<keyword evidence="3" id="KW-0804">Transcription</keyword>
<dbReference type="InterPro" id="IPR001647">
    <property type="entry name" value="HTH_TetR"/>
</dbReference>
<feature type="DNA-binding region" description="H-T-H motif" evidence="4">
    <location>
        <begin position="41"/>
        <end position="60"/>
    </location>
</feature>
<dbReference type="InterPro" id="IPR009057">
    <property type="entry name" value="Homeodomain-like_sf"/>
</dbReference>
<protein>
    <submittedName>
        <fullName evidence="6">TetR/AcrR family transcriptional regulator</fullName>
    </submittedName>
</protein>
<dbReference type="GO" id="GO:0000976">
    <property type="term" value="F:transcription cis-regulatory region binding"/>
    <property type="evidence" value="ECO:0007669"/>
    <property type="project" value="TreeGrafter"/>
</dbReference>
<gene>
    <name evidence="6" type="ORF">CFBP6624_21160</name>
</gene>
<proteinExistence type="predicted"/>
<keyword evidence="1" id="KW-0805">Transcription regulation</keyword>
<dbReference type="PROSITE" id="PS50977">
    <property type="entry name" value="HTH_TETR_2"/>
    <property type="match status" value="1"/>
</dbReference>
<evidence type="ECO:0000256" key="2">
    <source>
        <dbReference type="ARBA" id="ARBA00023125"/>
    </source>
</evidence>
<dbReference type="RefSeq" id="WP_137087468.1">
    <property type="nucleotide sequence ID" value="NZ_CP039908.1"/>
</dbReference>
<sequence>MEKSQDKTTRRDKPYHHGNLVDELVAATITIIEERGAENVSVREAAKRAGVSPGAPFRHFRSKTALMTAVAEQAMNRLTESVETARAEADGGDPLAVFEAIGHGYLRWALANPTHFAVISSRTLIDFNSSDILREQNDAIRRLMISLLTQARGSGQLAPGLDLDQLVLGARALVYGLARMAIDGHFPEWHVAEPPSEAMHQTMHLFIRQLTKD</sequence>
<evidence type="ECO:0000256" key="1">
    <source>
        <dbReference type="ARBA" id="ARBA00023015"/>
    </source>
</evidence>
<dbReference type="PANTHER" id="PTHR30055">
    <property type="entry name" value="HTH-TYPE TRANSCRIPTIONAL REGULATOR RUTR"/>
    <property type="match status" value="1"/>
</dbReference>
<dbReference type="InterPro" id="IPR050109">
    <property type="entry name" value="HTH-type_TetR-like_transc_reg"/>
</dbReference>
<evidence type="ECO:0000259" key="5">
    <source>
        <dbReference type="PROSITE" id="PS50977"/>
    </source>
</evidence>
<keyword evidence="2 4" id="KW-0238">DNA-binding</keyword>
<feature type="domain" description="HTH tetR-type" evidence="5">
    <location>
        <begin position="18"/>
        <end position="78"/>
    </location>
</feature>
<dbReference type="PRINTS" id="PR00455">
    <property type="entry name" value="HTHTETR"/>
</dbReference>
<name>A0AAE6EM00_AGRTU</name>
<dbReference type="EMBL" id="CP039908">
    <property type="protein sequence ID" value="QCM02673.1"/>
    <property type="molecule type" value="Genomic_DNA"/>
</dbReference>
<dbReference type="Proteomes" id="UP000298646">
    <property type="component" value="Chromosome linear"/>
</dbReference>
<evidence type="ECO:0000313" key="6">
    <source>
        <dbReference type="EMBL" id="QCM02673.1"/>
    </source>
</evidence>
<evidence type="ECO:0000256" key="3">
    <source>
        <dbReference type="ARBA" id="ARBA00023163"/>
    </source>
</evidence>
<dbReference type="GO" id="GO:0003700">
    <property type="term" value="F:DNA-binding transcription factor activity"/>
    <property type="evidence" value="ECO:0007669"/>
    <property type="project" value="TreeGrafter"/>
</dbReference>
<dbReference type="Pfam" id="PF00440">
    <property type="entry name" value="TetR_N"/>
    <property type="match status" value="1"/>
</dbReference>
<reference evidence="6 7" key="1">
    <citation type="submission" date="2019-04" db="EMBL/GenBank/DDBJ databases">
        <title>Complete genome sequence of Agrobacterium tumefaciens CFBP6624.</title>
        <authorList>
            <person name="Haryono M."/>
            <person name="Lin Y.-C."/>
            <person name="Lai E.-M."/>
            <person name="Kuo C.-H."/>
        </authorList>
    </citation>
    <scope>NUCLEOTIDE SEQUENCE [LARGE SCALE GENOMIC DNA]</scope>
    <source>
        <strain evidence="6 7">CFBP6624</strain>
    </source>
</reference>